<evidence type="ECO:0000313" key="3">
    <source>
        <dbReference type="RefSeq" id="XP_004911604.1"/>
    </source>
</evidence>
<dbReference type="OMA" id="LCALEMH"/>
<gene>
    <name evidence="3 4" type="primary">trnp1</name>
</gene>
<dbReference type="AlphaFoldDB" id="A0A8J0R126"/>
<protein>
    <submittedName>
        <fullName evidence="3">TMF-regulated nuclear protein 1</fullName>
    </submittedName>
</protein>
<accession>A0A8J0R126</accession>
<name>A0A8J0R126_XENTR</name>
<proteinExistence type="predicted"/>
<dbReference type="RefSeq" id="XP_004911604.1">
    <property type="nucleotide sequence ID" value="XM_004911547.4"/>
</dbReference>
<feature type="compositionally biased region" description="Low complexity" evidence="1">
    <location>
        <begin position="221"/>
        <end position="246"/>
    </location>
</feature>
<dbReference type="GeneID" id="101732531"/>
<dbReference type="CTD" id="388610"/>
<feature type="compositionally biased region" description="Polar residues" evidence="1">
    <location>
        <begin position="1"/>
        <end position="44"/>
    </location>
</feature>
<feature type="region of interest" description="Disordered" evidence="1">
    <location>
        <begin position="123"/>
        <end position="177"/>
    </location>
</feature>
<evidence type="ECO:0000256" key="1">
    <source>
        <dbReference type="SAM" id="MobiDB-lite"/>
    </source>
</evidence>
<feature type="region of interest" description="Disordered" evidence="1">
    <location>
        <begin position="215"/>
        <end position="263"/>
    </location>
</feature>
<organism evidence="2 3">
    <name type="scientific">Xenopus tropicalis</name>
    <name type="common">Western clawed frog</name>
    <name type="synonym">Silurana tropicalis</name>
    <dbReference type="NCBI Taxonomy" id="8364"/>
    <lineage>
        <taxon>Eukaryota</taxon>
        <taxon>Metazoa</taxon>
        <taxon>Chordata</taxon>
        <taxon>Craniata</taxon>
        <taxon>Vertebrata</taxon>
        <taxon>Euteleostomi</taxon>
        <taxon>Amphibia</taxon>
        <taxon>Batrachia</taxon>
        <taxon>Anura</taxon>
        <taxon>Pipoidea</taxon>
        <taxon>Pipidae</taxon>
        <taxon>Xenopodinae</taxon>
        <taxon>Xenopus</taxon>
        <taxon>Silurana</taxon>
    </lineage>
</organism>
<dbReference type="AGR" id="Xenbase:XB-GENE-29099783"/>
<dbReference type="Xenbase" id="XB-GENE-29099783">
    <property type="gene designation" value="trnp1"/>
</dbReference>
<evidence type="ECO:0000313" key="4">
    <source>
        <dbReference type="Xenbase" id="XB-GENE-29099783"/>
    </source>
</evidence>
<reference evidence="3" key="1">
    <citation type="submission" date="2025-08" db="UniProtKB">
        <authorList>
            <consortium name="RefSeq"/>
        </authorList>
    </citation>
    <scope>IDENTIFICATION</scope>
    <source>
        <strain evidence="3">Nigerian</strain>
        <tissue evidence="3">Liver and blood</tissue>
    </source>
</reference>
<evidence type="ECO:0000313" key="2">
    <source>
        <dbReference type="Proteomes" id="UP000008143"/>
    </source>
</evidence>
<feature type="compositionally biased region" description="Polar residues" evidence="1">
    <location>
        <begin position="249"/>
        <end position="258"/>
    </location>
</feature>
<dbReference type="KEGG" id="xtr:101732531"/>
<keyword evidence="2" id="KW-1185">Reference proteome</keyword>
<dbReference type="OrthoDB" id="9909452at2759"/>
<sequence>MPLTQGSALWNLQKVFTNPRSSKTPQRQSTEATPVSPNQSTSFWKASHVPRLFSRKRSNVPCSSPRRSTSAPQEIILKVCPEPCASSTVDTSTKRKTSAPANILNKSCSAPYTFPVSSNSYLTPPTSPSNSLSKPFNSHRGDAQTCDTSKAPKTTARPSLAPDMKINNSSPPSSPLKSIYVPNTFPLRSPSHKYSSTQKVPVSLPPSPICASFKSSPPLSPSWKTSPESSKKSSPAHSPLKSPAAPRKASTQEQQLPVSSRPPWSELVEARKRLMAVEGRRRALCALEMHVQQIHYVFLQAELRVAKQREGLARMVEAAGRAEVQATVHGQRIRRTMRRHKPRLLACALCVPWSYRVENRVVQHPRRTRCAIFQGRGQVLRGCVGCEESGTRD</sequence>
<feature type="region of interest" description="Disordered" evidence="1">
    <location>
        <begin position="1"/>
        <end position="47"/>
    </location>
</feature>
<feature type="compositionally biased region" description="Low complexity" evidence="1">
    <location>
        <begin position="123"/>
        <end position="133"/>
    </location>
</feature>
<dbReference type="Proteomes" id="UP000008143">
    <property type="component" value="Chromosome 2"/>
</dbReference>